<dbReference type="RefSeq" id="WP_280600458.1">
    <property type="nucleotide sequence ID" value="NZ_JARXRN010000020.1"/>
</dbReference>
<organism evidence="1 2">
    <name type="scientific">Luteimonas rhizosphaericola</name>
    <dbReference type="NCBI Taxonomy" id="3042024"/>
    <lineage>
        <taxon>Bacteria</taxon>
        <taxon>Pseudomonadati</taxon>
        <taxon>Pseudomonadota</taxon>
        <taxon>Gammaproteobacteria</taxon>
        <taxon>Lysobacterales</taxon>
        <taxon>Lysobacteraceae</taxon>
        <taxon>Luteimonas</taxon>
    </lineage>
</organism>
<comment type="caution">
    <text evidence="1">The sequence shown here is derived from an EMBL/GenBank/DDBJ whole genome shotgun (WGS) entry which is preliminary data.</text>
</comment>
<gene>
    <name evidence="1" type="ORF">QFW80_05735</name>
</gene>
<dbReference type="Proteomes" id="UP001156831">
    <property type="component" value="Unassembled WGS sequence"/>
</dbReference>
<keyword evidence="2" id="KW-1185">Reference proteome</keyword>
<accession>A0ABT6JH56</accession>
<reference evidence="1 2" key="1">
    <citation type="submission" date="2023-04" db="EMBL/GenBank/DDBJ databases">
        <title>Luteimonas sp. M1R5S18.</title>
        <authorList>
            <person name="Sun J.-Q."/>
        </authorList>
    </citation>
    <scope>NUCLEOTIDE SEQUENCE [LARGE SCALE GENOMIC DNA]</scope>
    <source>
        <strain evidence="1 2">M1R5S18</strain>
    </source>
</reference>
<sequence>MTHDASNHDLPAALRLQLRGLRRDTPPARDLWPDLSSRLAALPVEPAQEAPARAPTRLRPLPALAAAAVLALALGLGWQLRPDTAVPVAVDAAPATATPAAKPAPVARTPAPLVVQADAMAREYEGALRELTAARPPVAGHPALIELDRSADDVREAIAHDPDAVFLLQRLQRVYAQRLSLTQRLARA</sequence>
<protein>
    <submittedName>
        <fullName evidence="1">Uncharacterized protein</fullName>
    </submittedName>
</protein>
<evidence type="ECO:0000313" key="1">
    <source>
        <dbReference type="EMBL" id="MDH5830019.1"/>
    </source>
</evidence>
<evidence type="ECO:0000313" key="2">
    <source>
        <dbReference type="Proteomes" id="UP001156831"/>
    </source>
</evidence>
<name>A0ABT6JH56_9GAMM</name>
<dbReference type="EMBL" id="JARXRN010000020">
    <property type="protein sequence ID" value="MDH5830019.1"/>
    <property type="molecule type" value="Genomic_DNA"/>
</dbReference>
<proteinExistence type="predicted"/>